<dbReference type="PROSITE" id="PS00108">
    <property type="entry name" value="PROTEIN_KINASE_ST"/>
    <property type="match status" value="1"/>
</dbReference>
<keyword evidence="7" id="KW-0496">Mitochondrion</keyword>
<dbReference type="Gene3D" id="1.10.510.10">
    <property type="entry name" value="Transferase(Phosphotransferase) domain 1"/>
    <property type="match status" value="1"/>
</dbReference>
<dbReference type="InterPro" id="IPR023395">
    <property type="entry name" value="MCP_dom_sf"/>
</dbReference>
<name>A0ABP9ZEK6_9FUNG</name>
<dbReference type="SUPFAM" id="SSF56112">
    <property type="entry name" value="Protein kinase-like (PK-like)"/>
    <property type="match status" value="1"/>
</dbReference>
<dbReference type="Proteomes" id="UP001473302">
    <property type="component" value="Unassembled WGS sequence"/>
</dbReference>
<feature type="repeat" description="Solcar" evidence="9">
    <location>
        <begin position="949"/>
        <end position="1035"/>
    </location>
</feature>
<feature type="compositionally biased region" description="Polar residues" evidence="10">
    <location>
        <begin position="184"/>
        <end position="202"/>
    </location>
</feature>
<evidence type="ECO:0000256" key="4">
    <source>
        <dbReference type="ARBA" id="ARBA00022692"/>
    </source>
</evidence>
<evidence type="ECO:0000256" key="9">
    <source>
        <dbReference type="PROSITE-ProRule" id="PRU00282"/>
    </source>
</evidence>
<keyword evidence="3" id="KW-0813">Transport</keyword>
<evidence type="ECO:0000256" key="3">
    <source>
        <dbReference type="ARBA" id="ARBA00022448"/>
    </source>
</evidence>
<dbReference type="PANTHER" id="PTHR45624:SF45">
    <property type="entry name" value="MITOCHONDRIAL CARRIER"/>
    <property type="match status" value="1"/>
</dbReference>
<feature type="compositionally biased region" description="Polar residues" evidence="10">
    <location>
        <begin position="600"/>
        <end position="617"/>
    </location>
</feature>
<feature type="repeat" description="Solcar" evidence="9">
    <location>
        <begin position="754"/>
        <end position="838"/>
    </location>
</feature>
<evidence type="ECO:0000256" key="7">
    <source>
        <dbReference type="ARBA" id="ARBA00023128"/>
    </source>
</evidence>
<dbReference type="InterPro" id="IPR050567">
    <property type="entry name" value="Mitochondrial_Carrier"/>
</dbReference>
<dbReference type="Gene3D" id="1.50.40.10">
    <property type="entry name" value="Mitochondrial carrier domain"/>
    <property type="match status" value="1"/>
</dbReference>
<keyword evidence="6" id="KW-1133">Transmembrane helix</keyword>
<dbReference type="Pfam" id="PF00069">
    <property type="entry name" value="Pkinase"/>
    <property type="match status" value="2"/>
</dbReference>
<dbReference type="InterPro" id="IPR008271">
    <property type="entry name" value="Ser/Thr_kinase_AS"/>
</dbReference>
<dbReference type="InterPro" id="IPR011009">
    <property type="entry name" value="Kinase-like_dom_sf"/>
</dbReference>
<evidence type="ECO:0000256" key="1">
    <source>
        <dbReference type="ARBA" id="ARBA00004225"/>
    </source>
</evidence>
<accession>A0ABP9ZEK6</accession>
<evidence type="ECO:0000256" key="10">
    <source>
        <dbReference type="SAM" id="MobiDB-lite"/>
    </source>
</evidence>
<feature type="compositionally biased region" description="Low complexity" evidence="10">
    <location>
        <begin position="328"/>
        <end position="341"/>
    </location>
</feature>
<dbReference type="InterPro" id="IPR000719">
    <property type="entry name" value="Prot_kinase_dom"/>
</dbReference>
<keyword evidence="13" id="KW-1185">Reference proteome</keyword>
<sequence length="1041" mass="117398">MENNNSPKRRASEPGGGETLALVSSTSVYNRIPTPLPYLPSDYRPSPDSPRHFLGPQPFEPSTKRQRSHSIGHPLAIEHEQQQQQQFELVPYRDWAVIARDNERGQLVLYNQDNQSVTVQKYLPNRRLSNIDPDKPIQLGKEIEECPCCHRPLNDGLKRPKVFEADYMDRNYFRLLASSQTNSVAGSPVQSRSSTFNSASPPQNAQNLNANAFNQGYYSKFFVEVNKLGKGFRGSVFLCEHMLDGVQLGKYAIKKVAIGNNHPWLVRMLREVHLLERLRHPNIVSYKHSWLEYNRLTAFGPEVPCLFILMECANGGNLEEYFEIPVKPKSASSPRASSSKPMTAKELKRERIKRQLREQASFEKEADVSAPVAHEEKRLLTMTEIWSLFLDIVQGLAHLHQQNIVHRDLKPPNLLLQYDDRNRNGHRGIPRVLISDFGECEDLDETEQDDENRTGATGTLEFMAPEHVRLDPRGRNTVDYSPKADMWSLGMVLYYLCYSRLPYSVIADVDILRNEILSFKDVRFPVSRFDIYPPNSPLYKKSVQDPTLQPDIPNELKILIRMLLSIDPSKRPSCNEILSKIRRIQRDDNTTVFQDMPKDWNTNKSSTVVQDEISSSNQDEDEEGSTPKRGIEKEPPILESQNLRKRQRLLHHEVDSEGDTVMVEEPQAPSPRLLLGSPVLMERKWFTDDQVAKAIKTVTAVLKITSCTYSCLPYSTKPTTLYPLLFLALLDFWHDSNSPSTLLIVLHIVWIMTTTLFSSGLCEAFGGMSQVLVGQPLDTIKVRLQLDHGKFKGAWDCTLQTIQKEGFFALYKGMASPLIGIGAVNALLFAANSNLKQHLQTTPDQLLPLHKIALAGAGAGIINSVLASPVELLKIKMQAQFGSKSVNGAKHFTGPIDCAKYLIQRDGIRHGLFRGMWATVVREIPAYAGFYSGFEVTKRYLTNNDERKASVMELMASGAVGGIGYWVCSYPLDVVKSVVQNQEKPPRGLYVTSVMKTIYARDGFAGLFRGFTPTVLRSIPAAGATFTVYELSIRAFQANGW</sequence>
<evidence type="ECO:0000259" key="11">
    <source>
        <dbReference type="PROSITE" id="PS50011"/>
    </source>
</evidence>
<feature type="region of interest" description="Disordered" evidence="10">
    <location>
        <begin position="184"/>
        <end position="203"/>
    </location>
</feature>
<keyword evidence="5" id="KW-0677">Repeat</keyword>
<feature type="domain" description="Protein kinase" evidence="11">
    <location>
        <begin position="222"/>
        <end position="584"/>
    </location>
</feature>
<keyword evidence="8 9" id="KW-0472">Membrane</keyword>
<feature type="region of interest" description="Disordered" evidence="10">
    <location>
        <begin position="39"/>
        <end position="70"/>
    </location>
</feature>
<dbReference type="PANTHER" id="PTHR45624">
    <property type="entry name" value="MITOCHONDRIAL BASIC AMINO ACIDS TRANSPORTER-RELATED"/>
    <property type="match status" value="1"/>
</dbReference>
<feature type="region of interest" description="Disordered" evidence="10">
    <location>
        <begin position="593"/>
        <end position="637"/>
    </location>
</feature>
<dbReference type="Gene3D" id="3.30.200.20">
    <property type="entry name" value="Phosphorylase Kinase, domain 1"/>
    <property type="match status" value="1"/>
</dbReference>
<keyword evidence="4 9" id="KW-0812">Transmembrane</keyword>
<protein>
    <recommendedName>
        <fullName evidence="11">Protein kinase domain-containing protein</fullName>
    </recommendedName>
</protein>
<dbReference type="Pfam" id="PF00153">
    <property type="entry name" value="Mito_carr"/>
    <property type="match status" value="3"/>
</dbReference>
<dbReference type="InterPro" id="IPR018108">
    <property type="entry name" value="MCP_transmembrane"/>
</dbReference>
<evidence type="ECO:0000313" key="12">
    <source>
        <dbReference type="EMBL" id="GAA5817547.1"/>
    </source>
</evidence>
<reference evidence="12 13" key="1">
    <citation type="submission" date="2024-04" db="EMBL/GenBank/DDBJ databases">
        <title>genome sequences of Mucor flavus KT1a and Helicostylum pulchrum KT1b strains isolated from the surface of a dry-aged beef.</title>
        <authorList>
            <person name="Toyotome T."/>
            <person name="Hosono M."/>
            <person name="Torimaru M."/>
            <person name="Fukuda K."/>
            <person name="Mikami N."/>
        </authorList>
    </citation>
    <scope>NUCLEOTIDE SEQUENCE [LARGE SCALE GENOMIC DNA]</scope>
    <source>
        <strain evidence="12 13">KT1a</strain>
    </source>
</reference>
<proteinExistence type="inferred from homology"/>
<dbReference type="PROSITE" id="PS50920">
    <property type="entry name" value="SOLCAR"/>
    <property type="match status" value="3"/>
</dbReference>
<organism evidence="12 13">
    <name type="scientific">Mucor flavus</name>
    <dbReference type="NCBI Taxonomy" id="439312"/>
    <lineage>
        <taxon>Eukaryota</taxon>
        <taxon>Fungi</taxon>
        <taxon>Fungi incertae sedis</taxon>
        <taxon>Mucoromycota</taxon>
        <taxon>Mucoromycotina</taxon>
        <taxon>Mucoromycetes</taxon>
        <taxon>Mucorales</taxon>
        <taxon>Mucorineae</taxon>
        <taxon>Mucoraceae</taxon>
        <taxon>Mucor</taxon>
    </lineage>
</organism>
<dbReference type="SUPFAM" id="SSF103506">
    <property type="entry name" value="Mitochondrial carrier"/>
    <property type="match status" value="1"/>
</dbReference>
<feature type="region of interest" description="Disordered" evidence="10">
    <location>
        <begin position="328"/>
        <end position="348"/>
    </location>
</feature>
<evidence type="ECO:0000256" key="2">
    <source>
        <dbReference type="ARBA" id="ARBA00006375"/>
    </source>
</evidence>
<comment type="subcellular location">
    <subcellularLocation>
        <location evidence="1">Mitochondrion membrane</location>
        <topology evidence="1">Multi-pass membrane protein</topology>
    </subcellularLocation>
</comment>
<dbReference type="PROSITE" id="PS50011">
    <property type="entry name" value="PROTEIN_KINASE_DOM"/>
    <property type="match status" value="1"/>
</dbReference>
<evidence type="ECO:0000256" key="5">
    <source>
        <dbReference type="ARBA" id="ARBA00022737"/>
    </source>
</evidence>
<gene>
    <name evidence="12" type="ORF">MFLAVUS_011095</name>
</gene>
<evidence type="ECO:0000313" key="13">
    <source>
        <dbReference type="Proteomes" id="UP001473302"/>
    </source>
</evidence>
<comment type="similarity">
    <text evidence="2">Belongs to the mitochondrial carrier (TC 2.A.29) family.</text>
</comment>
<feature type="compositionally biased region" description="Basic and acidic residues" evidence="10">
    <location>
        <begin position="625"/>
        <end position="636"/>
    </location>
</feature>
<comment type="caution">
    <text evidence="12">The sequence shown here is derived from an EMBL/GenBank/DDBJ whole genome shotgun (WGS) entry which is preliminary data.</text>
</comment>
<evidence type="ECO:0000256" key="8">
    <source>
        <dbReference type="ARBA" id="ARBA00023136"/>
    </source>
</evidence>
<dbReference type="EMBL" id="BAABUK010000044">
    <property type="protein sequence ID" value="GAA5817547.1"/>
    <property type="molecule type" value="Genomic_DNA"/>
</dbReference>
<dbReference type="SMART" id="SM00220">
    <property type="entry name" value="S_TKc"/>
    <property type="match status" value="1"/>
</dbReference>
<evidence type="ECO:0000256" key="6">
    <source>
        <dbReference type="ARBA" id="ARBA00022989"/>
    </source>
</evidence>
<feature type="repeat" description="Solcar" evidence="9">
    <location>
        <begin position="847"/>
        <end position="940"/>
    </location>
</feature>